<sequence>MYTRKGAWARLLAAIVKQDGSTTLFLVRLRSAVCKGVMPVRQTREYGVLQKSLYDGSTRQAGKVAGDLSPGTCRRTKTLELQNFLSSAAGGLSARCGSRTMITHERGDILRPPTEPSGSNQSHQVLPEERETREGQYGRVRTYLLGYASTTRLRPRASIMCDWNRTDSCALAPHGAACGDHVRRELMIQGFSATQFACAAVPGRGSVAVAPGAEATGAKRAGPFACPIISHPFGP</sequence>
<dbReference type="EMBL" id="LVLJ01003745">
    <property type="protein sequence ID" value="OAE19823.1"/>
    <property type="molecule type" value="Genomic_DNA"/>
</dbReference>
<comment type="caution">
    <text evidence="2">The sequence shown here is derived from an EMBL/GenBank/DDBJ whole genome shotgun (WGS) entry which is preliminary data.</text>
</comment>
<proteinExistence type="predicted"/>
<protein>
    <submittedName>
        <fullName evidence="2">Uncharacterized protein</fullName>
    </submittedName>
</protein>
<reference evidence="2" key="1">
    <citation type="submission" date="2016-03" db="EMBL/GenBank/DDBJ databases">
        <title>Mechanisms controlling the formation of the plant cell surface in tip-growing cells are functionally conserved among land plants.</title>
        <authorList>
            <person name="Honkanen S."/>
            <person name="Jones V.A."/>
            <person name="Morieri G."/>
            <person name="Champion C."/>
            <person name="Hetherington A.J."/>
            <person name="Kelly S."/>
            <person name="Saint-Marcoux D."/>
            <person name="Proust H."/>
            <person name="Prescott H."/>
            <person name="Dolan L."/>
        </authorList>
    </citation>
    <scope>NUCLEOTIDE SEQUENCE [LARGE SCALE GENOMIC DNA]</scope>
    <source>
        <tissue evidence="2">Whole gametophyte</tissue>
    </source>
</reference>
<accession>A0A176VHC2</accession>
<name>A0A176VHC2_MARPO</name>
<evidence type="ECO:0000313" key="3">
    <source>
        <dbReference type="Proteomes" id="UP000077202"/>
    </source>
</evidence>
<organism evidence="2 3">
    <name type="scientific">Marchantia polymorpha subsp. ruderalis</name>
    <dbReference type="NCBI Taxonomy" id="1480154"/>
    <lineage>
        <taxon>Eukaryota</taxon>
        <taxon>Viridiplantae</taxon>
        <taxon>Streptophyta</taxon>
        <taxon>Embryophyta</taxon>
        <taxon>Marchantiophyta</taxon>
        <taxon>Marchantiopsida</taxon>
        <taxon>Marchantiidae</taxon>
        <taxon>Marchantiales</taxon>
        <taxon>Marchantiaceae</taxon>
        <taxon>Marchantia</taxon>
    </lineage>
</organism>
<dbReference type="Proteomes" id="UP000077202">
    <property type="component" value="Unassembled WGS sequence"/>
</dbReference>
<dbReference type="AlphaFoldDB" id="A0A176VHC2"/>
<gene>
    <name evidence="2" type="ORF">AXG93_291s1040</name>
</gene>
<feature type="region of interest" description="Disordered" evidence="1">
    <location>
        <begin position="108"/>
        <end position="133"/>
    </location>
</feature>
<evidence type="ECO:0000256" key="1">
    <source>
        <dbReference type="SAM" id="MobiDB-lite"/>
    </source>
</evidence>
<evidence type="ECO:0000313" key="2">
    <source>
        <dbReference type="EMBL" id="OAE19823.1"/>
    </source>
</evidence>
<keyword evidence="3" id="KW-1185">Reference proteome</keyword>